<dbReference type="AlphaFoldDB" id="A0A0R3E4R4"/>
<accession>A0A0R3E4R4</accession>
<proteinExistence type="predicted"/>
<evidence type="ECO:0000256" key="1">
    <source>
        <dbReference type="SAM" id="MobiDB-lite"/>
    </source>
</evidence>
<name>A0A0R3E4R4_9BRAD</name>
<dbReference type="EMBL" id="LJYG01000016">
    <property type="protein sequence ID" value="KRQ17115.1"/>
    <property type="molecule type" value="Genomic_DNA"/>
</dbReference>
<comment type="caution">
    <text evidence="2">The sequence shown here is derived from an EMBL/GenBank/DDBJ whole genome shotgun (WGS) entry which is preliminary data.</text>
</comment>
<protein>
    <submittedName>
        <fullName evidence="2">Uncharacterized protein</fullName>
    </submittedName>
</protein>
<reference evidence="2 3" key="1">
    <citation type="submission" date="2015-09" db="EMBL/GenBank/DDBJ databases">
        <title>Draft Genome Sequence of Bradyrhizobium manausense Strain BR 3351T, a Novel Symbiotic Nitrogen-Fixing Alphaproteobacterium Isolated from Brazilian Amazon Rain Forest.</title>
        <authorList>
            <person name="De Araujo J.L."/>
            <person name="Zilli J.E."/>
        </authorList>
    </citation>
    <scope>NUCLEOTIDE SEQUENCE [LARGE SCALE GENOMIC DNA]</scope>
    <source>
        <strain evidence="2 3">BR3351</strain>
    </source>
</reference>
<feature type="region of interest" description="Disordered" evidence="1">
    <location>
        <begin position="26"/>
        <end position="46"/>
    </location>
</feature>
<dbReference type="Proteomes" id="UP000051936">
    <property type="component" value="Unassembled WGS sequence"/>
</dbReference>
<evidence type="ECO:0000313" key="3">
    <source>
        <dbReference type="Proteomes" id="UP000051936"/>
    </source>
</evidence>
<keyword evidence="3" id="KW-1185">Reference proteome</keyword>
<evidence type="ECO:0000313" key="2">
    <source>
        <dbReference type="EMBL" id="KRQ17115.1"/>
    </source>
</evidence>
<gene>
    <name evidence="2" type="ORF">AOQ71_02640</name>
</gene>
<feature type="compositionally biased region" description="Basic and acidic residues" evidence="1">
    <location>
        <begin position="26"/>
        <end position="42"/>
    </location>
</feature>
<organism evidence="2 3">
    <name type="scientific">Bradyrhizobium manausense</name>
    <dbReference type="NCBI Taxonomy" id="989370"/>
    <lineage>
        <taxon>Bacteria</taxon>
        <taxon>Pseudomonadati</taxon>
        <taxon>Pseudomonadota</taxon>
        <taxon>Alphaproteobacteria</taxon>
        <taxon>Hyphomicrobiales</taxon>
        <taxon>Nitrobacteraceae</taxon>
        <taxon>Bradyrhizobium</taxon>
    </lineage>
</organism>
<sequence length="91" mass="10029">MSMKGNKMASRDPIIQEIIDMIEPPELDKNGKLRSADSRTETVSDFNGNNSLHGLAMWRSPAYHVSPTVLKSGFRAVAVSNPRLLQASSMK</sequence>